<feature type="transmembrane region" description="Helical" evidence="1">
    <location>
        <begin position="75"/>
        <end position="100"/>
    </location>
</feature>
<name>A0ABQ4XKT5_9ASTR</name>
<organism evidence="2 3">
    <name type="scientific">Tanacetum coccineum</name>
    <dbReference type="NCBI Taxonomy" id="301880"/>
    <lineage>
        <taxon>Eukaryota</taxon>
        <taxon>Viridiplantae</taxon>
        <taxon>Streptophyta</taxon>
        <taxon>Embryophyta</taxon>
        <taxon>Tracheophyta</taxon>
        <taxon>Spermatophyta</taxon>
        <taxon>Magnoliopsida</taxon>
        <taxon>eudicotyledons</taxon>
        <taxon>Gunneridae</taxon>
        <taxon>Pentapetalae</taxon>
        <taxon>asterids</taxon>
        <taxon>campanulids</taxon>
        <taxon>Asterales</taxon>
        <taxon>Asteraceae</taxon>
        <taxon>Asteroideae</taxon>
        <taxon>Anthemideae</taxon>
        <taxon>Anthemidinae</taxon>
        <taxon>Tanacetum</taxon>
    </lineage>
</organism>
<keyword evidence="1" id="KW-1133">Transmembrane helix</keyword>
<comment type="caution">
    <text evidence="2">The sequence shown here is derived from an EMBL/GenBank/DDBJ whole genome shotgun (WGS) entry which is preliminary data.</text>
</comment>
<keyword evidence="3" id="KW-1185">Reference proteome</keyword>
<reference evidence="2" key="1">
    <citation type="journal article" date="2022" name="Int. J. Mol. Sci.">
        <title>Draft Genome of Tanacetum Coccineum: Genomic Comparison of Closely Related Tanacetum-Family Plants.</title>
        <authorList>
            <person name="Yamashiro T."/>
            <person name="Shiraishi A."/>
            <person name="Nakayama K."/>
            <person name="Satake H."/>
        </authorList>
    </citation>
    <scope>NUCLEOTIDE SEQUENCE</scope>
</reference>
<keyword evidence="1" id="KW-0812">Transmembrane</keyword>
<dbReference type="Proteomes" id="UP001151760">
    <property type="component" value="Unassembled WGS sequence"/>
</dbReference>
<evidence type="ECO:0000256" key="1">
    <source>
        <dbReference type="SAM" id="Phobius"/>
    </source>
</evidence>
<accession>A0ABQ4XKT5</accession>
<evidence type="ECO:0000313" key="3">
    <source>
        <dbReference type="Proteomes" id="UP001151760"/>
    </source>
</evidence>
<keyword evidence="1" id="KW-0472">Membrane</keyword>
<sequence>MGGKFSIEARDMDTKLLSAPESNNTLAICWFRRNMPVTTFRHEKKLSLSAFLTQGTVSNIPIVFSLSDSIRPEGFLSFVLLWLVIIVAVVGVDVTVVVVIESSSVVKLSFVIT</sequence>
<proteinExistence type="predicted"/>
<gene>
    <name evidence="2" type="ORF">Tco_0679976</name>
</gene>
<reference evidence="2" key="2">
    <citation type="submission" date="2022-01" db="EMBL/GenBank/DDBJ databases">
        <authorList>
            <person name="Yamashiro T."/>
            <person name="Shiraishi A."/>
            <person name="Satake H."/>
            <person name="Nakayama K."/>
        </authorList>
    </citation>
    <scope>NUCLEOTIDE SEQUENCE</scope>
</reference>
<dbReference type="EMBL" id="BQNB010009575">
    <property type="protein sequence ID" value="GJS65412.1"/>
    <property type="molecule type" value="Genomic_DNA"/>
</dbReference>
<evidence type="ECO:0000313" key="2">
    <source>
        <dbReference type="EMBL" id="GJS65412.1"/>
    </source>
</evidence>
<protein>
    <submittedName>
        <fullName evidence="2">Uncharacterized protein</fullName>
    </submittedName>
</protein>